<accession>A0AAD9G8L5</accession>
<evidence type="ECO:0000313" key="3">
    <source>
        <dbReference type="Proteomes" id="UP001259832"/>
    </source>
</evidence>
<feature type="region of interest" description="Disordered" evidence="1">
    <location>
        <begin position="178"/>
        <end position="271"/>
    </location>
</feature>
<feature type="compositionally biased region" description="Basic and acidic residues" evidence="1">
    <location>
        <begin position="224"/>
        <end position="263"/>
    </location>
</feature>
<feature type="compositionally biased region" description="Low complexity" evidence="1">
    <location>
        <begin position="24"/>
        <end position="35"/>
    </location>
</feature>
<proteinExistence type="predicted"/>
<feature type="compositionally biased region" description="Polar residues" evidence="1">
    <location>
        <begin position="42"/>
        <end position="59"/>
    </location>
</feature>
<feature type="compositionally biased region" description="Polar residues" evidence="1">
    <location>
        <begin position="186"/>
        <end position="198"/>
    </location>
</feature>
<evidence type="ECO:0000256" key="1">
    <source>
        <dbReference type="SAM" id="MobiDB-lite"/>
    </source>
</evidence>
<gene>
    <name evidence="2" type="ORF">P3T76_011583</name>
</gene>
<reference evidence="2" key="1">
    <citation type="submission" date="2023-08" db="EMBL/GenBank/DDBJ databases">
        <title>Reference Genome Resource for the Citrus Pathogen Phytophthora citrophthora.</title>
        <authorList>
            <person name="Moller H."/>
            <person name="Coetzee B."/>
            <person name="Rose L.J."/>
            <person name="Van Niekerk J.M."/>
        </authorList>
    </citation>
    <scope>NUCLEOTIDE SEQUENCE</scope>
    <source>
        <strain evidence="2">STE-U-9442</strain>
    </source>
</reference>
<keyword evidence="3" id="KW-1185">Reference proteome</keyword>
<evidence type="ECO:0000313" key="2">
    <source>
        <dbReference type="EMBL" id="KAK1933823.1"/>
    </source>
</evidence>
<sequence length="300" mass="33044">MATSAYQLWLKKREFKAPHPPPGTATTSTAAISRTTSKESRQGASNPSQGPSERTQTHSSKFHAVSGAETTQVTVKSIARPPATKKRARSWLSSGGEAADEQKPLKSKVAGVDYVAENKVAGSKRVRTSKELMNATVIKLASSAKVLRQSSAKRDVERAEWTGRIDREPKVAARVDSDASAAMRVKSSSLKHSVGTNRNEVDKYRRSAKGAGRNGADGTQNVEQPRDLRSLKELEERQRDLDEKASGDNTMKRLRFDGIRDESEPSGLPLKSPLKLRKIRTAMLDESQYWMAVDRFSHLT</sequence>
<protein>
    <submittedName>
        <fullName evidence="2">Uncharacterized protein</fullName>
    </submittedName>
</protein>
<comment type="caution">
    <text evidence="2">The sequence shown here is derived from an EMBL/GenBank/DDBJ whole genome shotgun (WGS) entry which is preliminary data.</text>
</comment>
<dbReference type="AlphaFoldDB" id="A0AAD9G8L5"/>
<dbReference type="Proteomes" id="UP001259832">
    <property type="component" value="Unassembled WGS sequence"/>
</dbReference>
<organism evidence="2 3">
    <name type="scientific">Phytophthora citrophthora</name>
    <dbReference type="NCBI Taxonomy" id="4793"/>
    <lineage>
        <taxon>Eukaryota</taxon>
        <taxon>Sar</taxon>
        <taxon>Stramenopiles</taxon>
        <taxon>Oomycota</taxon>
        <taxon>Peronosporomycetes</taxon>
        <taxon>Peronosporales</taxon>
        <taxon>Peronosporaceae</taxon>
        <taxon>Phytophthora</taxon>
    </lineage>
</organism>
<name>A0AAD9G8L5_9STRA</name>
<feature type="region of interest" description="Disordered" evidence="1">
    <location>
        <begin position="13"/>
        <end position="104"/>
    </location>
</feature>
<dbReference type="EMBL" id="JASMQC010000027">
    <property type="protein sequence ID" value="KAK1933823.1"/>
    <property type="molecule type" value="Genomic_DNA"/>
</dbReference>